<comment type="caution">
    <text evidence="3">The sequence shown here is derived from an EMBL/GenBank/DDBJ whole genome shotgun (WGS) entry which is preliminary data.</text>
</comment>
<name>A0A7X0LNT1_9ACTN</name>
<dbReference type="PANTHER" id="PTHR40763">
    <property type="entry name" value="MEMBRANE PROTEIN-RELATED"/>
    <property type="match status" value="1"/>
</dbReference>
<evidence type="ECO:0000313" key="4">
    <source>
        <dbReference type="Proteomes" id="UP000540423"/>
    </source>
</evidence>
<accession>A0A7X0LNT1</accession>
<feature type="region of interest" description="Disordered" evidence="1">
    <location>
        <begin position="1"/>
        <end position="22"/>
    </location>
</feature>
<proteinExistence type="predicted"/>
<evidence type="ECO:0000256" key="1">
    <source>
        <dbReference type="SAM" id="MobiDB-lite"/>
    </source>
</evidence>
<feature type="domain" description="DUF1707" evidence="2">
    <location>
        <begin position="15"/>
        <end position="66"/>
    </location>
</feature>
<evidence type="ECO:0000313" key="3">
    <source>
        <dbReference type="EMBL" id="MBB6435210.1"/>
    </source>
</evidence>
<dbReference type="RefSeq" id="WP_185028495.1">
    <property type="nucleotide sequence ID" value="NZ_BNBN01000004.1"/>
</dbReference>
<dbReference type="PANTHER" id="PTHR40763:SF5">
    <property type="entry name" value="MEMBRANE PROTEIN"/>
    <property type="match status" value="1"/>
</dbReference>
<dbReference type="Pfam" id="PF08044">
    <property type="entry name" value="DUF1707"/>
    <property type="match status" value="1"/>
</dbReference>
<protein>
    <recommendedName>
        <fullName evidence="2">DUF1707 domain-containing protein</fullName>
    </recommendedName>
</protein>
<dbReference type="EMBL" id="JACHEM010000003">
    <property type="protein sequence ID" value="MBB6435210.1"/>
    <property type="molecule type" value="Genomic_DNA"/>
</dbReference>
<dbReference type="AlphaFoldDB" id="A0A7X0LNT1"/>
<evidence type="ECO:0000259" key="2">
    <source>
        <dbReference type="Pfam" id="PF08044"/>
    </source>
</evidence>
<keyword evidence="4" id="KW-1185">Reference proteome</keyword>
<organism evidence="3 4">
    <name type="scientific">Streptomyces candidus</name>
    <dbReference type="NCBI Taxonomy" id="67283"/>
    <lineage>
        <taxon>Bacteria</taxon>
        <taxon>Bacillati</taxon>
        <taxon>Actinomycetota</taxon>
        <taxon>Actinomycetes</taxon>
        <taxon>Kitasatosporales</taxon>
        <taxon>Streptomycetaceae</taxon>
        <taxon>Streptomyces</taxon>
    </lineage>
</organism>
<sequence>MTAESAGTPARRRPLRASDADRDATVELLREAAAEGRLDLDELDERLEAALTAKTVAELGPLTEDLVPDGPPGGALVAADPLVLKGGVHGVSRVGGWNVPSKIVARGGMGGVKLDFTRTRVRLAEVEVEVYGEMAGVTVVVPEGWAVDSDGVDPGLGGMRNKVTGERRPGTPLIRLVGAGGAAGVTARHPGPWERRKLRKQLGS</sequence>
<gene>
    <name evidence="3" type="ORF">HNQ79_001661</name>
</gene>
<dbReference type="Proteomes" id="UP000540423">
    <property type="component" value="Unassembled WGS sequence"/>
</dbReference>
<reference evidence="3 4" key="1">
    <citation type="submission" date="2020-08" db="EMBL/GenBank/DDBJ databases">
        <title>Genomic Encyclopedia of Type Strains, Phase IV (KMG-IV): sequencing the most valuable type-strain genomes for metagenomic binning, comparative biology and taxonomic classification.</title>
        <authorList>
            <person name="Goeker M."/>
        </authorList>
    </citation>
    <scope>NUCLEOTIDE SEQUENCE [LARGE SCALE GENOMIC DNA]</scope>
    <source>
        <strain evidence="3 4">DSM 40141</strain>
    </source>
</reference>
<dbReference type="InterPro" id="IPR012551">
    <property type="entry name" value="DUF1707_SHOCT-like"/>
</dbReference>